<dbReference type="EMBL" id="CAXDID020000749">
    <property type="protein sequence ID" value="CAL6112872.1"/>
    <property type="molecule type" value="Genomic_DNA"/>
</dbReference>
<protein>
    <submittedName>
        <fullName evidence="2">Hypothetical_protein</fullName>
    </submittedName>
</protein>
<dbReference type="Proteomes" id="UP001642409">
    <property type="component" value="Unassembled WGS sequence"/>
</dbReference>
<keyword evidence="3" id="KW-1185">Reference proteome</keyword>
<dbReference type="EMBL" id="CATOUU010000009">
    <property type="protein sequence ID" value="CAI9912926.1"/>
    <property type="molecule type" value="Genomic_DNA"/>
</dbReference>
<dbReference type="AlphaFoldDB" id="A0AA86TAR2"/>
<evidence type="ECO:0000313" key="1">
    <source>
        <dbReference type="EMBL" id="CAI9912926.1"/>
    </source>
</evidence>
<name>A0AA86TAR2_9EUKA</name>
<sequence length="184" mass="20942">MFYSNVGLLKGTMLSNQVLLPKIKQVALAPKISLIEAFISSFVLFKCISCEAFSIQSIMFQQCQKNYFCLNINTLFKSGVSDYNAFFRSVAQVFSLSLPFNNIKSNYLIIFTMVWLAVKYLYPYSLICSVQSLKINNGGLQNVESSQLIISQTLKNMFEYQLSKCNYSNSCIYVYSQFTAIPQT</sequence>
<organism evidence="1">
    <name type="scientific">Hexamita inflata</name>
    <dbReference type="NCBI Taxonomy" id="28002"/>
    <lineage>
        <taxon>Eukaryota</taxon>
        <taxon>Metamonada</taxon>
        <taxon>Diplomonadida</taxon>
        <taxon>Hexamitidae</taxon>
        <taxon>Hexamitinae</taxon>
        <taxon>Hexamita</taxon>
    </lineage>
</organism>
<evidence type="ECO:0000313" key="3">
    <source>
        <dbReference type="Proteomes" id="UP001642409"/>
    </source>
</evidence>
<reference evidence="2 3" key="2">
    <citation type="submission" date="2024-07" db="EMBL/GenBank/DDBJ databases">
        <authorList>
            <person name="Akdeniz Z."/>
        </authorList>
    </citation>
    <scope>NUCLEOTIDE SEQUENCE [LARGE SCALE GENOMIC DNA]</scope>
</reference>
<comment type="caution">
    <text evidence="1">The sequence shown here is derived from an EMBL/GenBank/DDBJ whole genome shotgun (WGS) entry which is preliminary data.</text>
</comment>
<accession>A0AA86TAR2</accession>
<proteinExistence type="predicted"/>
<evidence type="ECO:0000313" key="2">
    <source>
        <dbReference type="EMBL" id="CAL6112872.1"/>
    </source>
</evidence>
<reference evidence="1" key="1">
    <citation type="submission" date="2023-06" db="EMBL/GenBank/DDBJ databases">
        <authorList>
            <person name="Kurt Z."/>
        </authorList>
    </citation>
    <scope>NUCLEOTIDE SEQUENCE</scope>
</reference>
<gene>
    <name evidence="1" type="ORF">HINF_LOCUS571</name>
    <name evidence="2" type="ORF">HINF_LOCUS77242</name>
</gene>